<accession>A0A9W6CPQ2</accession>
<keyword evidence="4" id="KW-1185">Reference proteome</keyword>
<dbReference type="InterPro" id="IPR051122">
    <property type="entry name" value="SDR_DHRS6-like"/>
</dbReference>
<organism evidence="3 4">
    <name type="scientific">Agromyces rhizosphaerae</name>
    <dbReference type="NCBI Taxonomy" id="88374"/>
    <lineage>
        <taxon>Bacteria</taxon>
        <taxon>Bacillati</taxon>
        <taxon>Actinomycetota</taxon>
        <taxon>Actinomycetes</taxon>
        <taxon>Micrococcales</taxon>
        <taxon>Microbacteriaceae</taxon>
        <taxon>Agromyces</taxon>
    </lineage>
</organism>
<dbReference type="Gene3D" id="3.40.50.720">
    <property type="entry name" value="NAD(P)-binding Rossmann-like Domain"/>
    <property type="match status" value="1"/>
</dbReference>
<gene>
    <name evidence="3" type="ORF">ARHIZOSPH14_07880</name>
</gene>
<dbReference type="InterPro" id="IPR036291">
    <property type="entry name" value="NAD(P)-bd_dom_sf"/>
</dbReference>
<dbReference type="PRINTS" id="PR00081">
    <property type="entry name" value="GDHRDH"/>
</dbReference>
<evidence type="ECO:0000313" key="3">
    <source>
        <dbReference type="EMBL" id="GLI26546.1"/>
    </source>
</evidence>
<dbReference type="GO" id="GO:0016491">
    <property type="term" value="F:oxidoreductase activity"/>
    <property type="evidence" value="ECO:0007669"/>
    <property type="project" value="UniProtKB-KW"/>
</dbReference>
<dbReference type="Proteomes" id="UP001144396">
    <property type="component" value="Unassembled WGS sequence"/>
</dbReference>
<evidence type="ECO:0000313" key="4">
    <source>
        <dbReference type="Proteomes" id="UP001144396"/>
    </source>
</evidence>
<dbReference type="RefSeq" id="WP_281882557.1">
    <property type="nucleotide sequence ID" value="NZ_BSDP01000001.1"/>
</dbReference>
<dbReference type="CDD" id="cd05233">
    <property type="entry name" value="SDR_c"/>
    <property type="match status" value="1"/>
</dbReference>
<sequence length="235" mass="24450">MSDRTTIVVGGTSGIGLEIAKDCIARGERVVITGRDEERTKAIAAELGEGASGIALDISEPHTIAGQLAGVGTVHGLVLAAIERDANSIRDYSIDRAIRLVTLKLVGYSATISALLDRLEPSVDTGIVLFGGRAKDLPYPGSTTVSSINGGVTGLINTLALELAPIRINALHPGIIGDSPFWAGKPEGVLEQYEQHTPGGALATMADVVDATQFLLRNRGVSAVNLYVDRGTAVI</sequence>
<evidence type="ECO:0000256" key="2">
    <source>
        <dbReference type="ARBA" id="ARBA00023002"/>
    </source>
</evidence>
<reference evidence="3" key="1">
    <citation type="submission" date="2022-12" db="EMBL/GenBank/DDBJ databases">
        <title>Reference genome sequencing for broad-spectrum identification of bacterial and archaeal isolates by mass spectrometry.</title>
        <authorList>
            <person name="Sekiguchi Y."/>
            <person name="Tourlousse D.M."/>
        </authorList>
    </citation>
    <scope>NUCLEOTIDE SEQUENCE</scope>
    <source>
        <strain evidence="3">14</strain>
    </source>
</reference>
<name>A0A9W6CPQ2_9MICO</name>
<dbReference type="AlphaFoldDB" id="A0A9W6CPQ2"/>
<dbReference type="PANTHER" id="PTHR43477:SF1">
    <property type="entry name" value="DIHYDROANTICAPSIN 7-DEHYDROGENASE"/>
    <property type="match status" value="1"/>
</dbReference>
<evidence type="ECO:0000256" key="1">
    <source>
        <dbReference type="ARBA" id="ARBA00006484"/>
    </source>
</evidence>
<dbReference type="PANTHER" id="PTHR43477">
    <property type="entry name" value="DIHYDROANTICAPSIN 7-DEHYDROGENASE"/>
    <property type="match status" value="1"/>
</dbReference>
<dbReference type="EMBL" id="BSDP01000001">
    <property type="protein sequence ID" value="GLI26546.1"/>
    <property type="molecule type" value="Genomic_DNA"/>
</dbReference>
<comment type="caution">
    <text evidence="3">The sequence shown here is derived from an EMBL/GenBank/DDBJ whole genome shotgun (WGS) entry which is preliminary data.</text>
</comment>
<proteinExistence type="inferred from homology"/>
<dbReference type="Pfam" id="PF13561">
    <property type="entry name" value="adh_short_C2"/>
    <property type="match status" value="1"/>
</dbReference>
<protein>
    <submittedName>
        <fullName evidence="3">Short-chain dehydrogenase</fullName>
    </submittedName>
</protein>
<dbReference type="SUPFAM" id="SSF51735">
    <property type="entry name" value="NAD(P)-binding Rossmann-fold domains"/>
    <property type="match status" value="1"/>
</dbReference>
<keyword evidence="2" id="KW-0560">Oxidoreductase</keyword>
<dbReference type="InterPro" id="IPR002347">
    <property type="entry name" value="SDR_fam"/>
</dbReference>
<comment type="similarity">
    <text evidence="1">Belongs to the short-chain dehydrogenases/reductases (SDR) family.</text>
</comment>